<feature type="binding site" evidence="3">
    <location>
        <position position="107"/>
    </location>
    <ligand>
        <name>Mg(2+)</name>
        <dbReference type="ChEBI" id="CHEBI:18420"/>
    </ligand>
</feature>
<proteinExistence type="predicted"/>
<dbReference type="Proteomes" id="UP000031774">
    <property type="component" value="Chromosome"/>
</dbReference>
<dbReference type="GO" id="GO:0000287">
    <property type="term" value="F:magnesium ion binding"/>
    <property type="evidence" value="ECO:0007669"/>
    <property type="project" value="InterPro"/>
</dbReference>
<evidence type="ECO:0000259" key="5">
    <source>
        <dbReference type="Pfam" id="PF17837"/>
    </source>
</evidence>
<dbReference type="GO" id="GO:0005886">
    <property type="term" value="C:plasma membrane"/>
    <property type="evidence" value="ECO:0007669"/>
    <property type="project" value="TreeGrafter"/>
</dbReference>
<feature type="binding site" evidence="3">
    <location>
        <position position="105"/>
    </location>
    <ligand>
        <name>Mg(2+)</name>
        <dbReference type="ChEBI" id="CHEBI:18420"/>
    </ligand>
</feature>
<feature type="domain" description="4'-phosphopantetheinyl transferase" evidence="4">
    <location>
        <begin position="101"/>
        <end position="179"/>
    </location>
</feature>
<name>A0A0B5IBH4_9ACTN</name>
<reference evidence="6 7" key="1">
    <citation type="submission" date="2014-12" db="EMBL/GenBank/DDBJ databases">
        <title>Complete genome sequence of Streptomyces vietnamensis strain GIMV4.0001, a genetic manipulable producer of the benzoisochromanequinone antibiotic granaticin.</title>
        <authorList>
            <person name="Deng M.R."/>
            <person name="Guo J."/>
            <person name="Ma L.Y."/>
            <person name="Feng G.D."/>
            <person name="Mo C.Y."/>
            <person name="Zhu H.H."/>
        </authorList>
    </citation>
    <scope>NUCLEOTIDE SEQUENCE [LARGE SCALE GENOMIC DNA]</scope>
    <source>
        <strain evidence="7">GIMV4.0001</strain>
    </source>
</reference>
<dbReference type="AlphaFoldDB" id="A0A0B5IBH4"/>
<gene>
    <name evidence="6" type="ORF">SVTN_28810</name>
</gene>
<dbReference type="Pfam" id="PF01648">
    <property type="entry name" value="ACPS"/>
    <property type="match status" value="1"/>
</dbReference>
<evidence type="ECO:0000259" key="4">
    <source>
        <dbReference type="Pfam" id="PF01648"/>
    </source>
</evidence>
<dbReference type="EMBL" id="CP010407">
    <property type="protein sequence ID" value="AJF67787.1"/>
    <property type="molecule type" value="Genomic_DNA"/>
</dbReference>
<dbReference type="Pfam" id="PF17837">
    <property type="entry name" value="4PPT_N"/>
    <property type="match status" value="1"/>
</dbReference>
<feature type="binding site" evidence="2">
    <location>
        <position position="155"/>
    </location>
    <ligand>
        <name>CoA</name>
        <dbReference type="ChEBI" id="CHEBI:57287"/>
    </ligand>
</feature>
<dbReference type="GO" id="GO:0008897">
    <property type="term" value="F:holo-[acyl-carrier-protein] synthase activity"/>
    <property type="evidence" value="ECO:0007669"/>
    <property type="project" value="InterPro"/>
</dbReference>
<evidence type="ECO:0000256" key="3">
    <source>
        <dbReference type="PIRSR" id="PIRSR603542-2"/>
    </source>
</evidence>
<keyword evidence="3" id="KW-0460">Magnesium</keyword>
<evidence type="ECO:0000256" key="1">
    <source>
        <dbReference type="ARBA" id="ARBA00022679"/>
    </source>
</evidence>
<feature type="binding site" evidence="3">
    <location>
        <position position="106"/>
    </location>
    <ligand>
        <name>Mg(2+)</name>
        <dbReference type="ChEBI" id="CHEBI:18420"/>
    </ligand>
</feature>
<evidence type="ECO:0000313" key="6">
    <source>
        <dbReference type="EMBL" id="AJF67787.1"/>
    </source>
</evidence>
<feature type="binding site" evidence="2">
    <location>
        <begin position="83"/>
        <end position="84"/>
    </location>
    <ligand>
        <name>CoA</name>
        <dbReference type="ChEBI" id="CHEBI:57287"/>
    </ligand>
</feature>
<dbReference type="PANTHER" id="PTHR38096">
    <property type="entry name" value="ENTEROBACTIN SYNTHASE COMPONENT D"/>
    <property type="match status" value="1"/>
</dbReference>
<dbReference type="InterPro" id="IPR003542">
    <property type="entry name" value="Enbac_synth_compD-like"/>
</dbReference>
<feature type="binding site" evidence="2">
    <location>
        <position position="105"/>
    </location>
    <ligand>
        <name>CoA</name>
        <dbReference type="ChEBI" id="CHEBI:57287"/>
    </ligand>
</feature>
<keyword evidence="3" id="KW-0479">Metal-binding</keyword>
<dbReference type="InterPro" id="IPR008278">
    <property type="entry name" value="4-PPantetheinyl_Trfase_dom"/>
</dbReference>
<dbReference type="InterPro" id="IPR037143">
    <property type="entry name" value="4-PPantetheinyl_Trfase_dom_sf"/>
</dbReference>
<dbReference type="RefSeq" id="WP_041131716.1">
    <property type="nucleotide sequence ID" value="NZ_CP010407.1"/>
</dbReference>
<dbReference type="InterPro" id="IPR041354">
    <property type="entry name" value="4PPT_N"/>
</dbReference>
<keyword evidence="7" id="KW-1185">Reference proteome</keyword>
<feature type="binding site" evidence="2">
    <location>
        <position position="151"/>
    </location>
    <ligand>
        <name>CoA</name>
        <dbReference type="ChEBI" id="CHEBI:57287"/>
    </ligand>
</feature>
<keyword evidence="1 6" id="KW-0808">Transferase</keyword>
<accession>A0A0B5IBH4</accession>
<sequence length="220" mass="24021">MIEELLPSGAEAREVFGDPPDAVLYEEERALVATSVEKRRTEFATTRFCARAALAALGVPPAPILRGERGAPRWPSGTTGSMTHCEGYRAAAVARTDRVLSLGIDAEPHLPLPDPAVRDLVTLPEERRGLARLAAARPEVCWDRLLFSAKESVYKTWFPLTGRWLDFHEALVTLDPDTGTFHARLLVPGPTVDGTPLTGFTGRWRAHRNLLLTAVAVPAP</sequence>
<dbReference type="KEGG" id="svt:SVTN_28810"/>
<feature type="binding site" evidence="2">
    <location>
        <position position="165"/>
    </location>
    <ligand>
        <name>CoA</name>
        <dbReference type="ChEBI" id="CHEBI:57287"/>
    </ligand>
</feature>
<feature type="binding site" evidence="2">
    <location>
        <position position="39"/>
    </location>
    <ligand>
        <name>CoA</name>
        <dbReference type="ChEBI" id="CHEBI:57287"/>
    </ligand>
</feature>
<evidence type="ECO:0000313" key="7">
    <source>
        <dbReference type="Proteomes" id="UP000031774"/>
    </source>
</evidence>
<dbReference type="SUPFAM" id="SSF56214">
    <property type="entry name" value="4'-phosphopantetheinyl transferase"/>
    <property type="match status" value="1"/>
</dbReference>
<evidence type="ECO:0000256" key="2">
    <source>
        <dbReference type="PIRSR" id="PIRSR603542-1"/>
    </source>
</evidence>
<comment type="cofactor">
    <cofactor evidence="3">
        <name>Mg(2+)</name>
        <dbReference type="ChEBI" id="CHEBI:18420"/>
    </cofactor>
</comment>
<feature type="binding site" evidence="2">
    <location>
        <position position="47"/>
    </location>
    <ligand>
        <name>CoA</name>
        <dbReference type="ChEBI" id="CHEBI:57287"/>
    </ligand>
</feature>
<dbReference type="GO" id="GO:0009366">
    <property type="term" value="C:enterobactin synthetase complex"/>
    <property type="evidence" value="ECO:0007669"/>
    <property type="project" value="InterPro"/>
</dbReference>
<dbReference type="PANTHER" id="PTHR38096:SF1">
    <property type="entry name" value="ENTEROBACTIN SYNTHASE COMPONENT D"/>
    <property type="match status" value="1"/>
</dbReference>
<dbReference type="Gene3D" id="3.90.470.20">
    <property type="entry name" value="4'-phosphopantetheinyl transferase domain"/>
    <property type="match status" value="1"/>
</dbReference>
<feature type="domain" description="4'-phosphopantetheinyl transferase N-terminal" evidence="5">
    <location>
        <begin position="27"/>
        <end position="94"/>
    </location>
</feature>
<dbReference type="GO" id="GO:0009239">
    <property type="term" value="P:enterobactin biosynthetic process"/>
    <property type="evidence" value="ECO:0007669"/>
    <property type="project" value="InterPro"/>
</dbReference>
<dbReference type="HOGENOM" id="CLU_075076_0_0_11"/>
<dbReference type="STRING" id="362257.SVTN_28810"/>
<organism evidence="6 7">
    <name type="scientific">Streptomyces vietnamensis</name>
    <dbReference type="NCBI Taxonomy" id="362257"/>
    <lineage>
        <taxon>Bacteria</taxon>
        <taxon>Bacillati</taxon>
        <taxon>Actinomycetota</taxon>
        <taxon>Actinomycetes</taxon>
        <taxon>Kitasatosporales</taxon>
        <taxon>Streptomycetaceae</taxon>
        <taxon>Streptomyces</taxon>
    </lineage>
</organism>
<protein>
    <submittedName>
        <fullName evidence="6">4'-phosphopantetheinyl transferase</fullName>
    </submittedName>
</protein>
<dbReference type="PRINTS" id="PR01399">
    <property type="entry name" value="ENTSNTHTASED"/>
</dbReference>